<dbReference type="CDD" id="cd02440">
    <property type="entry name" value="AdoMet_MTases"/>
    <property type="match status" value="1"/>
</dbReference>
<name>A0A6V7RLU1_9STAP</name>
<dbReference type="Gene3D" id="2.20.25.110">
    <property type="entry name" value="S-adenosyl-L-methionine-dependent methyltransferases"/>
    <property type="match status" value="1"/>
</dbReference>
<dbReference type="InterPro" id="IPR025714">
    <property type="entry name" value="Methyltranfer_dom"/>
</dbReference>
<keyword evidence="3" id="KW-1185">Reference proteome</keyword>
<dbReference type="PANTHER" id="PTHR43861">
    <property type="entry name" value="TRANS-ACONITATE 2-METHYLTRANSFERASE-RELATED"/>
    <property type="match status" value="1"/>
</dbReference>
<dbReference type="AlphaFoldDB" id="A0A6V7RLU1"/>
<dbReference type="Pfam" id="PF13847">
    <property type="entry name" value="Methyltransf_31"/>
    <property type="match status" value="1"/>
</dbReference>
<dbReference type="GO" id="GO:0032259">
    <property type="term" value="P:methylation"/>
    <property type="evidence" value="ECO:0007669"/>
    <property type="project" value="UniProtKB-KW"/>
</dbReference>
<organism evidence="2 3">
    <name type="scientific">Jeotgalicoccus meleagridis</name>
    <dbReference type="NCBI Taxonomy" id="2759181"/>
    <lineage>
        <taxon>Bacteria</taxon>
        <taxon>Bacillati</taxon>
        <taxon>Bacillota</taxon>
        <taxon>Bacilli</taxon>
        <taxon>Bacillales</taxon>
        <taxon>Staphylococcaceae</taxon>
        <taxon>Jeotgalicoccus</taxon>
    </lineage>
</organism>
<dbReference type="SUPFAM" id="SSF53335">
    <property type="entry name" value="S-adenosyl-L-methionine-dependent methyltransferases"/>
    <property type="match status" value="1"/>
</dbReference>
<evidence type="ECO:0000313" key="3">
    <source>
        <dbReference type="Proteomes" id="UP000589351"/>
    </source>
</evidence>
<dbReference type="GO" id="GO:0008168">
    <property type="term" value="F:methyltransferase activity"/>
    <property type="evidence" value="ECO:0007669"/>
    <property type="project" value="UniProtKB-KW"/>
</dbReference>
<dbReference type="Gene3D" id="3.40.50.150">
    <property type="entry name" value="Vaccinia Virus protein VP39"/>
    <property type="match status" value="1"/>
</dbReference>
<protein>
    <submittedName>
        <fullName evidence="2">tRNA (Cmo5U34)-methyltransferase</fullName>
    </submittedName>
</protein>
<comment type="caution">
    <text evidence="2">The sequence shown here is derived from an EMBL/GenBank/DDBJ whole genome shotgun (WGS) entry which is preliminary data.</text>
</comment>
<gene>
    <name evidence="2" type="primary">cmoA</name>
    <name evidence="2" type="ORF">JEODO184_01356</name>
</gene>
<evidence type="ECO:0000259" key="1">
    <source>
        <dbReference type="Pfam" id="PF13847"/>
    </source>
</evidence>
<reference evidence="2 3" key="1">
    <citation type="submission" date="2020-07" db="EMBL/GenBank/DDBJ databases">
        <authorList>
            <person name="Criscuolo A."/>
        </authorList>
    </citation>
    <scope>NUCLEOTIDE SEQUENCE [LARGE SCALE GENOMIC DNA]</scope>
    <source>
        <strain evidence="2">CIP111649</strain>
    </source>
</reference>
<accession>A0A6V7RLU1</accession>
<dbReference type="InterPro" id="IPR029063">
    <property type="entry name" value="SAM-dependent_MTases_sf"/>
</dbReference>
<keyword evidence="2" id="KW-0808">Transferase</keyword>
<feature type="domain" description="Methyltransferase" evidence="1">
    <location>
        <begin position="39"/>
        <end position="151"/>
    </location>
</feature>
<dbReference type="RefSeq" id="WP_185125861.1">
    <property type="nucleotide sequence ID" value="NZ_CAJEWD010000008.1"/>
</dbReference>
<dbReference type="Proteomes" id="UP000589351">
    <property type="component" value="Unassembled WGS sequence"/>
</dbReference>
<dbReference type="EMBL" id="CAJEWD010000008">
    <property type="protein sequence ID" value="CAD2078359.1"/>
    <property type="molecule type" value="Genomic_DNA"/>
</dbReference>
<sequence>MTVIVLATNKYKSFAKVYDILNYDMPYNLWLDIIKYYSKDASSVLDIGVGTGYILRNLSIDKKFGIDNSEEMIDLAKSHHTDAELYVQDMIDFDLDERFDLIIATADVLNYAPSKEDFLKVLNQAYKHLNENGIFIFDVHTEEKFKTDFNYELYSDSNEDVFYTWQTIPGEKDLSVWHELTFFIKESDGRYSKYEETHYQETYKHSDILQMAISSDFTIHHTFSDFDIDNPITDLAERNFYILKK</sequence>
<proteinExistence type="predicted"/>
<evidence type="ECO:0000313" key="2">
    <source>
        <dbReference type="EMBL" id="CAD2078359.1"/>
    </source>
</evidence>
<keyword evidence="2" id="KW-0489">Methyltransferase</keyword>